<evidence type="ECO:0000313" key="3">
    <source>
        <dbReference type="Proteomes" id="UP001519273"/>
    </source>
</evidence>
<accession>A0ABS4H4S5</accession>
<dbReference type="InterPro" id="IPR008972">
    <property type="entry name" value="Cupredoxin"/>
</dbReference>
<protein>
    <submittedName>
        <fullName evidence="2">Cytochrome c oxidase subunit 2</fullName>
    </submittedName>
</protein>
<feature type="signal peptide" evidence="1">
    <location>
        <begin position="1"/>
        <end position="18"/>
    </location>
</feature>
<keyword evidence="3" id="KW-1185">Reference proteome</keyword>
<dbReference type="EMBL" id="JAGGKP010000005">
    <property type="protein sequence ID" value="MBP1937516.1"/>
    <property type="molecule type" value="Genomic_DNA"/>
</dbReference>
<dbReference type="SUPFAM" id="SSF49503">
    <property type="entry name" value="Cupredoxins"/>
    <property type="match status" value="1"/>
</dbReference>
<dbReference type="Proteomes" id="UP001519273">
    <property type="component" value="Unassembled WGS sequence"/>
</dbReference>
<name>A0ABS4H4S5_9BACL</name>
<organism evidence="2 3">
    <name type="scientific">Paenibacillus sediminis</name>
    <dbReference type="NCBI Taxonomy" id="664909"/>
    <lineage>
        <taxon>Bacteria</taxon>
        <taxon>Bacillati</taxon>
        <taxon>Bacillota</taxon>
        <taxon>Bacilli</taxon>
        <taxon>Bacillales</taxon>
        <taxon>Paenibacillaceae</taxon>
        <taxon>Paenibacillus</taxon>
    </lineage>
</organism>
<evidence type="ECO:0000256" key="1">
    <source>
        <dbReference type="SAM" id="SignalP"/>
    </source>
</evidence>
<sequence length="124" mass="13327">MKKSIALLISILLMSILAACGGGTNSADQEAENITAKDKLVIKATNYEFDKKEYHIKKDVPVQIVLENVSGNHGILVPGLKLQLDSKHSSKVIVPKQAGEYEMACSVFCGSGHTGMIAKIVVDE</sequence>
<dbReference type="PROSITE" id="PS51257">
    <property type="entry name" value="PROKAR_LIPOPROTEIN"/>
    <property type="match status" value="1"/>
</dbReference>
<reference evidence="2 3" key="1">
    <citation type="submission" date="2021-03" db="EMBL/GenBank/DDBJ databases">
        <title>Genomic Encyclopedia of Type Strains, Phase IV (KMG-IV): sequencing the most valuable type-strain genomes for metagenomic binning, comparative biology and taxonomic classification.</title>
        <authorList>
            <person name="Goeker M."/>
        </authorList>
    </citation>
    <scope>NUCLEOTIDE SEQUENCE [LARGE SCALE GENOMIC DNA]</scope>
    <source>
        <strain evidence="2 3">DSM 23491</strain>
    </source>
</reference>
<proteinExistence type="predicted"/>
<comment type="caution">
    <text evidence="2">The sequence shown here is derived from an EMBL/GenBank/DDBJ whole genome shotgun (WGS) entry which is preliminary data.</text>
</comment>
<keyword evidence="1" id="KW-0732">Signal</keyword>
<dbReference type="RefSeq" id="WP_209850212.1">
    <property type="nucleotide sequence ID" value="NZ_CBCRVE010000005.1"/>
</dbReference>
<feature type="chain" id="PRO_5046228551" evidence="1">
    <location>
        <begin position="19"/>
        <end position="124"/>
    </location>
</feature>
<dbReference type="Gene3D" id="2.60.40.420">
    <property type="entry name" value="Cupredoxins - blue copper proteins"/>
    <property type="match status" value="1"/>
</dbReference>
<gene>
    <name evidence="2" type="ORF">J2Z20_002411</name>
</gene>
<evidence type="ECO:0000313" key="2">
    <source>
        <dbReference type="EMBL" id="MBP1937516.1"/>
    </source>
</evidence>